<name>A0A8H5SY85_9HYPO</name>
<keyword evidence="2" id="KW-1185">Reference proteome</keyword>
<comment type="caution">
    <text evidence="1">The sequence shown here is derived from an EMBL/GenBank/DDBJ whole genome shotgun (WGS) entry which is preliminary data.</text>
</comment>
<evidence type="ECO:0000313" key="1">
    <source>
        <dbReference type="EMBL" id="KAF5659316.1"/>
    </source>
</evidence>
<protein>
    <submittedName>
        <fullName evidence="1">Uncharacterized protein</fullName>
    </submittedName>
</protein>
<organism evidence="1 2">
    <name type="scientific">Fusarium denticulatum</name>
    <dbReference type="NCBI Taxonomy" id="48507"/>
    <lineage>
        <taxon>Eukaryota</taxon>
        <taxon>Fungi</taxon>
        <taxon>Dikarya</taxon>
        <taxon>Ascomycota</taxon>
        <taxon>Pezizomycotina</taxon>
        <taxon>Sordariomycetes</taxon>
        <taxon>Hypocreomycetidae</taxon>
        <taxon>Hypocreales</taxon>
        <taxon>Nectriaceae</taxon>
        <taxon>Fusarium</taxon>
        <taxon>Fusarium fujikuroi species complex</taxon>
    </lineage>
</organism>
<accession>A0A8H5SY85</accession>
<dbReference type="EMBL" id="JAAOAK010000635">
    <property type="protein sequence ID" value="KAF5659316.1"/>
    <property type="molecule type" value="Genomic_DNA"/>
</dbReference>
<reference evidence="1 2" key="1">
    <citation type="submission" date="2020-05" db="EMBL/GenBank/DDBJ databases">
        <title>Identification and distribution of gene clusters putatively required for synthesis of sphingolipid metabolism inhibitors in phylogenetically diverse species of the filamentous fungus Fusarium.</title>
        <authorList>
            <person name="Kim H.-S."/>
            <person name="Busman M."/>
            <person name="Brown D.W."/>
            <person name="Divon H."/>
            <person name="Uhlig S."/>
            <person name="Proctor R.H."/>
        </authorList>
    </citation>
    <scope>NUCLEOTIDE SEQUENCE [LARGE SCALE GENOMIC DNA]</scope>
    <source>
        <strain evidence="1 2">NRRL 25311</strain>
    </source>
</reference>
<proteinExistence type="predicted"/>
<dbReference type="Proteomes" id="UP000562682">
    <property type="component" value="Unassembled WGS sequence"/>
</dbReference>
<gene>
    <name evidence="1" type="ORF">FDENT_13955</name>
</gene>
<sequence length="255" mass="29532">MLPCQASFFLRTLKRNGIINGYRDVIADFLTYSLHHVRSQIRHFDDRWVIYTIFWDIPETTSPSKIRLKVTKSLRDFETSTSKCLYHALLELSTWPYFCLKFEACSTRPQIRWLQSSHDSSALHLFHGKRSQNDIPEISHWPPAGSPPKRVAITFDEVYQGVSQYPRRLNPNCGFFMKTLFAESKVAEYIQQTVLGSAAPWIHVTYSTRSTCSPQPGPVRHSASLDAAHKYHAGEPRDDQFIWIKETSLVRQKQQ</sequence>
<dbReference type="AlphaFoldDB" id="A0A8H5SY85"/>
<evidence type="ECO:0000313" key="2">
    <source>
        <dbReference type="Proteomes" id="UP000562682"/>
    </source>
</evidence>